<proteinExistence type="predicted"/>
<dbReference type="InParanoid" id="A0A1B7MF01"/>
<reference evidence="1 2" key="1">
    <citation type="submission" date="2016-06" db="EMBL/GenBank/DDBJ databases">
        <title>Comparative genomics of the ectomycorrhizal sister species Rhizopogon vinicolor and Rhizopogon vesiculosus (Basidiomycota: Boletales) reveals a divergence of the mating type B locus.</title>
        <authorList>
            <consortium name="DOE Joint Genome Institute"/>
            <person name="Mujic A.B."/>
            <person name="Kuo A."/>
            <person name="Tritt A."/>
            <person name="Lipzen A."/>
            <person name="Chen C."/>
            <person name="Johnson J."/>
            <person name="Sharma A."/>
            <person name="Barry K."/>
            <person name="Grigoriev I.V."/>
            <person name="Spatafora J.W."/>
        </authorList>
    </citation>
    <scope>NUCLEOTIDE SEQUENCE [LARGE SCALE GENOMIC DNA]</scope>
    <source>
        <strain evidence="1 2">AM-OR11-026</strain>
    </source>
</reference>
<dbReference type="OrthoDB" id="10427494at2759"/>
<accession>A0A1B7MF01</accession>
<dbReference type="AlphaFoldDB" id="A0A1B7MF01"/>
<name>A0A1B7MF01_9AGAM</name>
<evidence type="ECO:0000313" key="2">
    <source>
        <dbReference type="Proteomes" id="UP000092154"/>
    </source>
</evidence>
<gene>
    <name evidence="1" type="ORF">K503DRAFT_788003</name>
</gene>
<evidence type="ECO:0000313" key="1">
    <source>
        <dbReference type="EMBL" id="OAX31183.1"/>
    </source>
</evidence>
<feature type="non-terminal residue" evidence="1">
    <location>
        <position position="1"/>
    </location>
</feature>
<dbReference type="Proteomes" id="UP000092154">
    <property type="component" value="Unassembled WGS sequence"/>
</dbReference>
<sequence length="199" mass="22496">WTVKYDNREQGICTFNHVECGSHGGIPEDSDGIARRMEEPQHWTLKKTDSGISIGRFFNGEELFSHLDDDGRITASPSSRGITSWVFKPVNEESVTHTYDLIRKIFELAVPCDEHECFGNGSRTNLKVLSPLLSASVTLRMLYNTERKIRFALASYPMQAPIPTQNPQHRPPKKCFAEEVGSWLNTKILTVMLSRGRAT</sequence>
<keyword evidence="2" id="KW-1185">Reference proteome</keyword>
<protein>
    <submittedName>
        <fullName evidence="1">Uncharacterized protein</fullName>
    </submittedName>
</protein>
<dbReference type="EMBL" id="KV449539">
    <property type="protein sequence ID" value="OAX31183.1"/>
    <property type="molecule type" value="Genomic_DNA"/>
</dbReference>
<organism evidence="1 2">
    <name type="scientific">Rhizopogon vinicolor AM-OR11-026</name>
    <dbReference type="NCBI Taxonomy" id="1314800"/>
    <lineage>
        <taxon>Eukaryota</taxon>
        <taxon>Fungi</taxon>
        <taxon>Dikarya</taxon>
        <taxon>Basidiomycota</taxon>
        <taxon>Agaricomycotina</taxon>
        <taxon>Agaricomycetes</taxon>
        <taxon>Agaricomycetidae</taxon>
        <taxon>Boletales</taxon>
        <taxon>Suillineae</taxon>
        <taxon>Rhizopogonaceae</taxon>
        <taxon>Rhizopogon</taxon>
    </lineage>
</organism>